<keyword evidence="6" id="KW-1185">Reference proteome</keyword>
<dbReference type="OrthoDB" id="396512at2"/>
<keyword evidence="3 5" id="KW-0808">Transferase</keyword>
<dbReference type="CDD" id="cd00761">
    <property type="entry name" value="Glyco_tranf_GTA_type"/>
    <property type="match status" value="1"/>
</dbReference>
<gene>
    <name evidence="5" type="ORF">A374_03689</name>
</gene>
<evidence type="ECO:0000259" key="4">
    <source>
        <dbReference type="Pfam" id="PF00535"/>
    </source>
</evidence>
<dbReference type="InterPro" id="IPR001173">
    <property type="entry name" value="Glyco_trans_2-like"/>
</dbReference>
<dbReference type="STRING" id="1196324.A374_03689"/>
<dbReference type="RefSeq" id="WP_007200837.1">
    <property type="nucleotide sequence ID" value="NZ_AKKV01000020.1"/>
</dbReference>
<reference evidence="5 6" key="1">
    <citation type="journal article" date="2012" name="J. Bacteriol.">
        <title>Genome of Bacillus macauensis ZFHKF-1, a Long-Chain-Forming Bacterium.</title>
        <authorList>
            <person name="Cai L."/>
            <person name="Zhang T."/>
        </authorList>
    </citation>
    <scope>NUCLEOTIDE SEQUENCE [LARGE SCALE GENOMIC DNA]</scope>
    <source>
        <strain evidence="5 6">ZFHKF-1</strain>
    </source>
</reference>
<evidence type="ECO:0000256" key="1">
    <source>
        <dbReference type="ARBA" id="ARBA00006739"/>
    </source>
</evidence>
<dbReference type="eggNOG" id="COG1216">
    <property type="taxonomic scope" value="Bacteria"/>
</dbReference>
<dbReference type="EMBL" id="AKKV01000020">
    <property type="protein sequence ID" value="EIT86642.1"/>
    <property type="molecule type" value="Genomic_DNA"/>
</dbReference>
<dbReference type="PATRIC" id="fig|1196324.3.peg.747"/>
<dbReference type="AlphaFoldDB" id="I8AL86"/>
<accession>I8AL86</accession>
<evidence type="ECO:0000256" key="3">
    <source>
        <dbReference type="ARBA" id="ARBA00022679"/>
    </source>
</evidence>
<name>I8AL86_9BACL</name>
<dbReference type="PANTHER" id="PTHR22916:SF51">
    <property type="entry name" value="GLYCOSYLTRANSFERASE EPSH-RELATED"/>
    <property type="match status" value="1"/>
</dbReference>
<dbReference type="Proteomes" id="UP000004080">
    <property type="component" value="Unassembled WGS sequence"/>
</dbReference>
<dbReference type="GO" id="GO:0016757">
    <property type="term" value="F:glycosyltransferase activity"/>
    <property type="evidence" value="ECO:0007669"/>
    <property type="project" value="UniProtKB-KW"/>
</dbReference>
<keyword evidence="2" id="KW-0328">Glycosyltransferase</keyword>
<organism evidence="5 6">
    <name type="scientific">Fictibacillus macauensis ZFHKF-1</name>
    <dbReference type="NCBI Taxonomy" id="1196324"/>
    <lineage>
        <taxon>Bacteria</taxon>
        <taxon>Bacillati</taxon>
        <taxon>Bacillota</taxon>
        <taxon>Bacilli</taxon>
        <taxon>Bacillales</taxon>
        <taxon>Fictibacillaceae</taxon>
        <taxon>Fictibacillus</taxon>
    </lineage>
</organism>
<feature type="domain" description="Glycosyltransferase 2-like" evidence="4">
    <location>
        <begin position="5"/>
        <end position="134"/>
    </location>
</feature>
<dbReference type="PANTHER" id="PTHR22916">
    <property type="entry name" value="GLYCOSYLTRANSFERASE"/>
    <property type="match status" value="1"/>
</dbReference>
<sequence>MPTVSIIIPVYNSGEKLHKCIRSLQKQTFEDIEIILINDGSTDHSLAICERYYTSDSRITIISTENNGSIAARNRGMEEATAPYLMFVDADDWVSPHIVQTLLEALIKNECDLSVCNIYKVLGGHALIKKENPSLYFQNDRLYTGEEVKNELAAAYFHGHPFPSALYAKLYKKELVKNKGTYLQRIQFLGDDLFFNLEIFLEAKRVKLINQPLYYYRSGGATSKFMPSLFWDSVNGYEIQKEVITEHYTNSKDEHMAGISLMLLNTFKTVLMNMMKNNATSEERLALIADYCHHPSLRETLNHSRSIQYFTTDYLQSIAQCDTQALYAIGENMHKQSRMKECMKRMLAALL</sequence>
<comment type="caution">
    <text evidence="5">The sequence shown here is derived from an EMBL/GenBank/DDBJ whole genome shotgun (WGS) entry which is preliminary data.</text>
</comment>
<proteinExistence type="inferred from homology"/>
<dbReference type="SUPFAM" id="SSF53448">
    <property type="entry name" value="Nucleotide-diphospho-sugar transferases"/>
    <property type="match status" value="1"/>
</dbReference>
<evidence type="ECO:0000313" key="5">
    <source>
        <dbReference type="EMBL" id="EIT86642.1"/>
    </source>
</evidence>
<comment type="similarity">
    <text evidence="1">Belongs to the glycosyltransferase 2 family.</text>
</comment>
<dbReference type="Gene3D" id="3.90.550.10">
    <property type="entry name" value="Spore Coat Polysaccharide Biosynthesis Protein SpsA, Chain A"/>
    <property type="match status" value="1"/>
</dbReference>
<protein>
    <submittedName>
        <fullName evidence="5">Glycosyl transferase family protein</fullName>
    </submittedName>
</protein>
<evidence type="ECO:0000256" key="2">
    <source>
        <dbReference type="ARBA" id="ARBA00022676"/>
    </source>
</evidence>
<dbReference type="Pfam" id="PF00535">
    <property type="entry name" value="Glycos_transf_2"/>
    <property type="match status" value="1"/>
</dbReference>
<dbReference type="InterPro" id="IPR029044">
    <property type="entry name" value="Nucleotide-diphossugar_trans"/>
</dbReference>
<evidence type="ECO:0000313" key="6">
    <source>
        <dbReference type="Proteomes" id="UP000004080"/>
    </source>
</evidence>